<dbReference type="PANTHER" id="PTHR43198">
    <property type="entry name" value="BIFUNCTIONAL TH2 PROTEIN"/>
    <property type="match status" value="1"/>
</dbReference>
<keyword evidence="3" id="KW-1185">Reference proteome</keyword>
<dbReference type="CDD" id="cd19359">
    <property type="entry name" value="TenA_C_Bt3146-like"/>
    <property type="match status" value="1"/>
</dbReference>
<sequence length="252" mass="29399">MSRLQEGKRLRQLKAIRKQRFDFSYLPDEPVEKGWSFSQSLFNNEVSVKIRNAAKETKFIQGMATGTLDPDDYGGYMVQDAAYCFNAVEAFDHAAKEIQLLGKPEFSLLYRVQSESYKQYNQEFVKTWRLKNTDSVVMGPAADMYVGYEAALSRQRPKFLAIAMLPCTMLWPWIASETICSVSDTNPYYGWFEDNKPDPDHKSRLEKFVDFFFSAEEREEALVVFHEGMINELNFFRDACDETLYYYSFFNV</sequence>
<reference evidence="2 3" key="1">
    <citation type="submission" date="2022-05" db="EMBL/GenBank/DDBJ databases">
        <authorList>
            <consortium name="Genoscope - CEA"/>
            <person name="William W."/>
        </authorList>
    </citation>
    <scope>NUCLEOTIDE SEQUENCE [LARGE SCALE GENOMIC DNA]</scope>
</reference>
<dbReference type="Proteomes" id="UP001159405">
    <property type="component" value="Unassembled WGS sequence"/>
</dbReference>
<dbReference type="EMBL" id="CALNXK010000022">
    <property type="protein sequence ID" value="CAH3110078.1"/>
    <property type="molecule type" value="Genomic_DNA"/>
</dbReference>
<dbReference type="Pfam" id="PF03070">
    <property type="entry name" value="TENA_THI-4"/>
    <property type="match status" value="1"/>
</dbReference>
<accession>A0ABN8NLZ3</accession>
<dbReference type="InterPro" id="IPR004305">
    <property type="entry name" value="Thiaminase-2/PQQC"/>
</dbReference>
<evidence type="ECO:0000313" key="3">
    <source>
        <dbReference type="Proteomes" id="UP001159405"/>
    </source>
</evidence>
<gene>
    <name evidence="2" type="ORF">PLOB_00018663</name>
</gene>
<organism evidence="2 3">
    <name type="scientific">Porites lobata</name>
    <dbReference type="NCBI Taxonomy" id="104759"/>
    <lineage>
        <taxon>Eukaryota</taxon>
        <taxon>Metazoa</taxon>
        <taxon>Cnidaria</taxon>
        <taxon>Anthozoa</taxon>
        <taxon>Hexacorallia</taxon>
        <taxon>Scleractinia</taxon>
        <taxon>Fungiina</taxon>
        <taxon>Poritidae</taxon>
        <taxon>Porites</taxon>
    </lineage>
</organism>
<protein>
    <recommendedName>
        <fullName evidence="1">Thiaminase-2/PQQC domain-containing protein</fullName>
    </recommendedName>
</protein>
<dbReference type="InterPro" id="IPR016084">
    <property type="entry name" value="Haem_Oase-like_multi-hlx"/>
</dbReference>
<feature type="domain" description="Thiaminase-2/PQQC" evidence="1">
    <location>
        <begin position="58"/>
        <end position="196"/>
    </location>
</feature>
<dbReference type="PANTHER" id="PTHR43198:SF2">
    <property type="entry name" value="SI:CH1073-67J19.1-RELATED"/>
    <property type="match status" value="1"/>
</dbReference>
<name>A0ABN8NLZ3_9CNID</name>
<evidence type="ECO:0000313" key="2">
    <source>
        <dbReference type="EMBL" id="CAH3110078.1"/>
    </source>
</evidence>
<dbReference type="Gene3D" id="1.20.910.10">
    <property type="entry name" value="Heme oxygenase-like"/>
    <property type="match status" value="1"/>
</dbReference>
<comment type="caution">
    <text evidence="2">The sequence shown here is derived from an EMBL/GenBank/DDBJ whole genome shotgun (WGS) entry which is preliminary data.</text>
</comment>
<dbReference type="SUPFAM" id="SSF48613">
    <property type="entry name" value="Heme oxygenase-like"/>
    <property type="match status" value="1"/>
</dbReference>
<evidence type="ECO:0000259" key="1">
    <source>
        <dbReference type="Pfam" id="PF03070"/>
    </source>
</evidence>
<proteinExistence type="predicted"/>
<dbReference type="InterPro" id="IPR050967">
    <property type="entry name" value="Thiamine_Salvage_TenA"/>
</dbReference>